<feature type="transmembrane region" description="Helical" evidence="1">
    <location>
        <begin position="115"/>
        <end position="139"/>
    </location>
</feature>
<proteinExistence type="predicted"/>
<dbReference type="KEGG" id="ncs:NCAS_0C05000"/>
<dbReference type="GeneID" id="96903071"/>
<keyword evidence="1" id="KW-0472">Membrane</keyword>
<feature type="transmembrane region" description="Helical" evidence="1">
    <location>
        <begin position="6"/>
        <end position="23"/>
    </location>
</feature>
<dbReference type="OrthoDB" id="75720at2759"/>
<feature type="transmembrane region" description="Helical" evidence="1">
    <location>
        <begin position="35"/>
        <end position="57"/>
    </location>
</feature>
<protein>
    <submittedName>
        <fullName evidence="2">Uncharacterized protein</fullName>
    </submittedName>
</protein>
<evidence type="ECO:0000313" key="3">
    <source>
        <dbReference type="Proteomes" id="UP000001640"/>
    </source>
</evidence>
<feature type="transmembrane region" description="Helical" evidence="1">
    <location>
        <begin position="196"/>
        <end position="213"/>
    </location>
</feature>
<dbReference type="HOGENOM" id="CLU_095775_0_0_1"/>
<accession>G0VDC8</accession>
<feature type="transmembrane region" description="Helical" evidence="1">
    <location>
        <begin position="159"/>
        <end position="176"/>
    </location>
</feature>
<dbReference type="FunCoup" id="G0VDC8">
    <property type="interactions" value="25"/>
</dbReference>
<dbReference type="eggNOG" id="ENOG502RXGR">
    <property type="taxonomic scope" value="Eukaryota"/>
</dbReference>
<keyword evidence="3" id="KW-1185">Reference proteome</keyword>
<reference evidence="2 3" key="1">
    <citation type="journal article" date="2011" name="Proc. Natl. Acad. Sci. U.S.A.">
        <title>Evolutionary erosion of yeast sex chromosomes by mating-type switching accidents.</title>
        <authorList>
            <person name="Gordon J.L."/>
            <person name="Armisen D."/>
            <person name="Proux-Wera E."/>
            <person name="Oheigeartaigh S.S."/>
            <person name="Byrne K.P."/>
            <person name="Wolfe K.H."/>
        </authorList>
    </citation>
    <scope>NUCLEOTIDE SEQUENCE [LARGE SCALE GENOMIC DNA]</scope>
    <source>
        <strain evidence="3">ATCC 76901 / BCRC 22586 / CBS 4309 / NBRC 1992 / NRRL Y-12630</strain>
    </source>
</reference>
<keyword evidence="1" id="KW-1133">Transmembrane helix</keyword>
<dbReference type="AlphaFoldDB" id="G0VDC8"/>
<sequence>MPTTTIVQLICGLISAAAILYQRRYNKIHRSIYGLSYDLYTFDLLGHLISVYCSLNYKFSPLTRTQLSNRFPLFYPLEDPKIPISSWLVLTHLIIIASGVSVFRQLLAYRSTKHIYQGISLTVVILLSIFSLLAVFTFACSCLNFPKNMGKYGIFYLDHINYLWLAGNIMLTFKFVPQISLNWMGLSTSGVSSKYVILNLLNNLISILEYHVFSKIVQSDLQWWQYPFNYKPIFVSWIQLVSIIIILYQAQFLYVRSNVYLPKGKGSSLLL</sequence>
<dbReference type="OMA" id="YQAQFLY"/>
<gene>
    <name evidence="2" type="primary">NCAS0C05000</name>
    <name evidence="2" type="ordered locus">NCAS_0C05000</name>
</gene>
<feature type="transmembrane region" description="Helical" evidence="1">
    <location>
        <begin position="84"/>
        <end position="103"/>
    </location>
</feature>
<organism evidence="2 3">
    <name type="scientific">Naumovozyma castellii</name>
    <name type="common">Yeast</name>
    <name type="synonym">Saccharomyces castellii</name>
    <dbReference type="NCBI Taxonomy" id="27288"/>
    <lineage>
        <taxon>Eukaryota</taxon>
        <taxon>Fungi</taxon>
        <taxon>Dikarya</taxon>
        <taxon>Ascomycota</taxon>
        <taxon>Saccharomycotina</taxon>
        <taxon>Saccharomycetes</taxon>
        <taxon>Saccharomycetales</taxon>
        <taxon>Saccharomycetaceae</taxon>
        <taxon>Naumovozyma</taxon>
    </lineage>
</organism>
<dbReference type="Proteomes" id="UP000001640">
    <property type="component" value="Chromosome 3"/>
</dbReference>
<dbReference type="RefSeq" id="XP_003675854.1">
    <property type="nucleotide sequence ID" value="XM_003675806.1"/>
</dbReference>
<reference key="2">
    <citation type="submission" date="2011-08" db="EMBL/GenBank/DDBJ databases">
        <title>Genome sequence of Naumovozyma castellii.</title>
        <authorList>
            <person name="Gordon J.L."/>
            <person name="Armisen D."/>
            <person name="Proux-Wera E."/>
            <person name="OhEigeartaigh S.S."/>
            <person name="Byrne K.P."/>
            <person name="Wolfe K.H."/>
        </authorList>
    </citation>
    <scope>NUCLEOTIDE SEQUENCE</scope>
    <source>
        <strain>Type strain:CBS 4309</strain>
    </source>
</reference>
<keyword evidence="1" id="KW-0812">Transmembrane</keyword>
<dbReference type="InParanoid" id="G0VDC8"/>
<name>G0VDC8_NAUCA</name>
<feature type="transmembrane region" description="Helical" evidence="1">
    <location>
        <begin position="233"/>
        <end position="255"/>
    </location>
</feature>
<evidence type="ECO:0000256" key="1">
    <source>
        <dbReference type="SAM" id="Phobius"/>
    </source>
</evidence>
<dbReference type="EMBL" id="HE576754">
    <property type="protein sequence ID" value="CCC69490.1"/>
    <property type="molecule type" value="Genomic_DNA"/>
</dbReference>
<evidence type="ECO:0000313" key="2">
    <source>
        <dbReference type="EMBL" id="CCC69490.1"/>
    </source>
</evidence>